<dbReference type="PANTHER" id="PTHR35004:SF7">
    <property type="entry name" value="INTEGRASE PROTEIN"/>
    <property type="match status" value="1"/>
</dbReference>
<name>A0ABV5UXY9_9MICC</name>
<feature type="non-terminal residue" evidence="1">
    <location>
        <position position="173"/>
    </location>
</feature>
<accession>A0ABV5UXY9</accession>
<dbReference type="PANTHER" id="PTHR35004">
    <property type="entry name" value="TRANSPOSASE RV3428C-RELATED"/>
    <property type="match status" value="1"/>
</dbReference>
<protein>
    <submittedName>
        <fullName evidence="1">IS21 family transposase</fullName>
    </submittedName>
</protein>
<organism evidence="1 2">
    <name type="scientific">Arthrobacter methylotrophus</name>
    <dbReference type="NCBI Taxonomy" id="121291"/>
    <lineage>
        <taxon>Bacteria</taxon>
        <taxon>Bacillati</taxon>
        <taxon>Actinomycetota</taxon>
        <taxon>Actinomycetes</taxon>
        <taxon>Micrococcales</taxon>
        <taxon>Micrococcaceae</taxon>
        <taxon>Arthrobacter</taxon>
    </lineage>
</organism>
<evidence type="ECO:0000313" key="1">
    <source>
        <dbReference type="EMBL" id="MFB9717068.1"/>
    </source>
</evidence>
<keyword evidence="2" id="KW-1185">Reference proteome</keyword>
<reference evidence="1 2" key="1">
    <citation type="submission" date="2024-09" db="EMBL/GenBank/DDBJ databases">
        <authorList>
            <person name="Sun Q."/>
            <person name="Mori K."/>
        </authorList>
    </citation>
    <scope>NUCLEOTIDE SEQUENCE [LARGE SCALE GENOMIC DNA]</scope>
    <source>
        <strain evidence="1 2">JCM 13519</strain>
    </source>
</reference>
<dbReference type="EMBL" id="JBHMBH010000097">
    <property type="protein sequence ID" value="MFB9717068.1"/>
    <property type="molecule type" value="Genomic_DNA"/>
</dbReference>
<dbReference type="Proteomes" id="UP001589536">
    <property type="component" value="Unassembled WGS sequence"/>
</dbReference>
<proteinExistence type="predicted"/>
<evidence type="ECO:0000313" key="2">
    <source>
        <dbReference type="Proteomes" id="UP001589536"/>
    </source>
</evidence>
<comment type="caution">
    <text evidence="1">The sequence shown here is derived from an EMBL/GenBank/DDBJ whole genome shotgun (WGS) entry which is preliminary data.</text>
</comment>
<sequence>MKHDGEIMEILAAYDLTGSLRATAELTGCSHHTVARHVAARDAGRPIAEPAPRPRVTDAYLPKIEEWIEASKGRIRADKAHEKLLALGYAGSERSTRRAIAQVKAAWRLGHTRVHRPWITEPGMWLQYDFGDGPRVGGVKTILFVAWLAFSRFRIVIPLRDRTAPSVFAALDR</sequence>
<gene>
    <name evidence="1" type="ORF">ACFFPI_23525</name>
</gene>